<feature type="transmembrane region" description="Helical" evidence="1">
    <location>
        <begin position="7"/>
        <end position="30"/>
    </location>
</feature>
<name>A0AAX6FTL7_IRIPA</name>
<dbReference type="EMBL" id="JANAVB010026200">
    <property type="protein sequence ID" value="KAJ6819301.1"/>
    <property type="molecule type" value="Genomic_DNA"/>
</dbReference>
<feature type="transmembrane region" description="Helical" evidence="1">
    <location>
        <begin position="50"/>
        <end position="68"/>
    </location>
</feature>
<comment type="caution">
    <text evidence="2">The sequence shown here is derived from an EMBL/GenBank/DDBJ whole genome shotgun (WGS) entry which is preliminary data.</text>
</comment>
<keyword evidence="1" id="KW-0472">Membrane</keyword>
<accession>A0AAX6FTL7</accession>
<reference evidence="2" key="1">
    <citation type="journal article" date="2023" name="GigaByte">
        <title>Genome assembly of the bearded iris, Iris pallida Lam.</title>
        <authorList>
            <person name="Bruccoleri R.E."/>
            <person name="Oakeley E.J."/>
            <person name="Faust A.M.E."/>
            <person name="Altorfer M."/>
            <person name="Dessus-Babus S."/>
            <person name="Burckhardt D."/>
            <person name="Oertli M."/>
            <person name="Naumann U."/>
            <person name="Petersen F."/>
            <person name="Wong J."/>
        </authorList>
    </citation>
    <scope>NUCLEOTIDE SEQUENCE</scope>
    <source>
        <strain evidence="2">GSM-AAB239-AS_SAM_17_03QT</strain>
    </source>
</reference>
<keyword evidence="1" id="KW-1133">Transmembrane helix</keyword>
<dbReference type="Proteomes" id="UP001140949">
    <property type="component" value="Unassembled WGS sequence"/>
</dbReference>
<proteinExistence type="predicted"/>
<gene>
    <name evidence="2" type="ORF">M6B38_402480</name>
</gene>
<organism evidence="2 3">
    <name type="scientific">Iris pallida</name>
    <name type="common">Sweet iris</name>
    <dbReference type="NCBI Taxonomy" id="29817"/>
    <lineage>
        <taxon>Eukaryota</taxon>
        <taxon>Viridiplantae</taxon>
        <taxon>Streptophyta</taxon>
        <taxon>Embryophyta</taxon>
        <taxon>Tracheophyta</taxon>
        <taxon>Spermatophyta</taxon>
        <taxon>Magnoliopsida</taxon>
        <taxon>Liliopsida</taxon>
        <taxon>Asparagales</taxon>
        <taxon>Iridaceae</taxon>
        <taxon>Iridoideae</taxon>
        <taxon>Irideae</taxon>
        <taxon>Iris</taxon>
    </lineage>
</organism>
<evidence type="ECO:0008006" key="4">
    <source>
        <dbReference type="Google" id="ProtNLM"/>
    </source>
</evidence>
<reference evidence="2" key="2">
    <citation type="submission" date="2023-04" db="EMBL/GenBank/DDBJ databases">
        <authorList>
            <person name="Bruccoleri R.E."/>
            <person name="Oakeley E.J."/>
            <person name="Faust A.-M."/>
            <person name="Dessus-Babus S."/>
            <person name="Altorfer M."/>
            <person name="Burckhardt D."/>
            <person name="Oertli M."/>
            <person name="Naumann U."/>
            <person name="Petersen F."/>
            <person name="Wong J."/>
        </authorList>
    </citation>
    <scope>NUCLEOTIDE SEQUENCE</scope>
    <source>
        <strain evidence="2">GSM-AAB239-AS_SAM_17_03QT</strain>
        <tissue evidence="2">Leaf</tissue>
    </source>
</reference>
<keyword evidence="1" id="KW-0812">Transmembrane</keyword>
<sequence>MYCSSVWCVWVVLCARVQIVCICLCGRVAWTSQLEGSSFQCSVVEPTYKLVEIFYLVLSVICIIFILVN</sequence>
<keyword evidence="3" id="KW-1185">Reference proteome</keyword>
<evidence type="ECO:0000256" key="1">
    <source>
        <dbReference type="SAM" id="Phobius"/>
    </source>
</evidence>
<dbReference type="AlphaFoldDB" id="A0AAX6FTL7"/>
<evidence type="ECO:0000313" key="2">
    <source>
        <dbReference type="EMBL" id="KAJ6819301.1"/>
    </source>
</evidence>
<protein>
    <recommendedName>
        <fullName evidence="4">Secreted protein</fullName>
    </recommendedName>
</protein>
<evidence type="ECO:0000313" key="3">
    <source>
        <dbReference type="Proteomes" id="UP001140949"/>
    </source>
</evidence>